<proteinExistence type="inferred from homology"/>
<dbReference type="Pfam" id="PF00186">
    <property type="entry name" value="DHFR_1"/>
    <property type="match status" value="1"/>
</dbReference>
<dbReference type="PROSITE" id="PS51330">
    <property type="entry name" value="DHFR_2"/>
    <property type="match status" value="1"/>
</dbReference>
<dbReference type="PANTHER" id="PTHR48069">
    <property type="entry name" value="DIHYDROFOLATE REDUCTASE"/>
    <property type="match status" value="1"/>
</dbReference>
<evidence type="ECO:0000256" key="1">
    <source>
        <dbReference type="ARBA" id="ARBA00004903"/>
    </source>
</evidence>
<dbReference type="InterPro" id="IPR017925">
    <property type="entry name" value="DHFR_CS"/>
</dbReference>
<evidence type="ECO:0000256" key="9">
    <source>
        <dbReference type="RuleBase" id="RU004474"/>
    </source>
</evidence>
<evidence type="ECO:0000313" key="11">
    <source>
        <dbReference type="EMBL" id="MBI4923465.1"/>
    </source>
</evidence>
<dbReference type="GO" id="GO:0070401">
    <property type="term" value="F:NADP+ binding"/>
    <property type="evidence" value="ECO:0007669"/>
    <property type="project" value="UniProtKB-ARBA"/>
</dbReference>
<dbReference type="EC" id="1.5.1.3" evidence="3 8"/>
<evidence type="ECO:0000313" key="12">
    <source>
        <dbReference type="Proteomes" id="UP000782610"/>
    </source>
</evidence>
<dbReference type="EMBL" id="JACRAF010000056">
    <property type="protein sequence ID" value="MBI4923465.1"/>
    <property type="molecule type" value="Genomic_DNA"/>
</dbReference>
<evidence type="ECO:0000259" key="10">
    <source>
        <dbReference type="PROSITE" id="PS51330"/>
    </source>
</evidence>
<comment type="similarity">
    <text evidence="2 8 9">Belongs to the dihydrofolate reductase family.</text>
</comment>
<evidence type="ECO:0000256" key="3">
    <source>
        <dbReference type="ARBA" id="ARBA00012856"/>
    </source>
</evidence>
<dbReference type="Gene3D" id="3.40.430.10">
    <property type="entry name" value="Dihydrofolate Reductase, subunit A"/>
    <property type="match status" value="1"/>
</dbReference>
<feature type="domain" description="DHFR" evidence="10">
    <location>
        <begin position="4"/>
        <end position="168"/>
    </location>
</feature>
<comment type="catalytic activity">
    <reaction evidence="8">
        <text>(6S)-5,6,7,8-tetrahydrofolate + NADP(+) = 7,8-dihydrofolate + NADPH + H(+)</text>
        <dbReference type="Rhea" id="RHEA:15009"/>
        <dbReference type="ChEBI" id="CHEBI:15378"/>
        <dbReference type="ChEBI" id="CHEBI:57451"/>
        <dbReference type="ChEBI" id="CHEBI:57453"/>
        <dbReference type="ChEBI" id="CHEBI:57783"/>
        <dbReference type="ChEBI" id="CHEBI:58349"/>
        <dbReference type="EC" id="1.5.1.3"/>
    </reaction>
</comment>
<dbReference type="SUPFAM" id="SSF53597">
    <property type="entry name" value="Dihydrofolate reductase-like"/>
    <property type="match status" value="1"/>
</dbReference>
<dbReference type="FunFam" id="3.40.430.10:FF:000001">
    <property type="entry name" value="Dihydrofolate reductase"/>
    <property type="match status" value="1"/>
</dbReference>
<gene>
    <name evidence="11" type="ORF">HY834_17125</name>
</gene>
<evidence type="ECO:0000256" key="8">
    <source>
        <dbReference type="PIRNR" id="PIRNR000194"/>
    </source>
</evidence>
<evidence type="ECO:0000256" key="4">
    <source>
        <dbReference type="ARBA" id="ARBA00022563"/>
    </source>
</evidence>
<dbReference type="PANTHER" id="PTHR48069:SF3">
    <property type="entry name" value="DIHYDROFOLATE REDUCTASE"/>
    <property type="match status" value="1"/>
</dbReference>
<dbReference type="AlphaFoldDB" id="A0A933NZK6"/>
<keyword evidence="6 8" id="KW-0560">Oxidoreductase</keyword>
<dbReference type="GO" id="GO:0046655">
    <property type="term" value="P:folic acid metabolic process"/>
    <property type="evidence" value="ECO:0007669"/>
    <property type="project" value="TreeGrafter"/>
</dbReference>
<reference evidence="11" key="1">
    <citation type="submission" date="2020-07" db="EMBL/GenBank/DDBJ databases">
        <title>Huge and variable diversity of episymbiotic CPR bacteria and DPANN archaea in groundwater ecosystems.</title>
        <authorList>
            <person name="He C.Y."/>
            <person name="Keren R."/>
            <person name="Whittaker M."/>
            <person name="Farag I.F."/>
            <person name="Doudna J."/>
            <person name="Cate J.H.D."/>
            <person name="Banfield J.F."/>
        </authorList>
    </citation>
    <scope>NUCLEOTIDE SEQUENCE</scope>
    <source>
        <strain evidence="11">NC_groundwater_1586_Pr3_B-0.1um_66_15</strain>
    </source>
</reference>
<keyword evidence="5 8" id="KW-0521">NADP</keyword>
<comment type="caution">
    <text evidence="11">The sequence shown here is derived from an EMBL/GenBank/DDBJ whole genome shotgun (WGS) entry which is preliminary data.</text>
</comment>
<name>A0A933NZK6_9HYPH</name>
<evidence type="ECO:0000256" key="7">
    <source>
        <dbReference type="ARBA" id="ARBA00025067"/>
    </source>
</evidence>
<dbReference type="CDD" id="cd00209">
    <property type="entry name" value="DHFR"/>
    <property type="match status" value="1"/>
</dbReference>
<dbReference type="PIRSF" id="PIRSF000194">
    <property type="entry name" value="DHFR"/>
    <property type="match status" value="1"/>
</dbReference>
<sequence>MNLPVAIIAAVAENGVIGNGNAIPWRLPSDFAHFKRMTLGKPVIMGRKTFESIGRPLPGRTNIVVTRQEGYQPEGVLVISSLEAALEHAQAIAAADHAEEVMVAGGAEIYARAMPLADRLYITHVALAPAGDTHFPQITAWDWEDVGGVDVAPNPRDNAAFRVRVYRRRSKA</sequence>
<dbReference type="InterPro" id="IPR024072">
    <property type="entry name" value="DHFR-like_dom_sf"/>
</dbReference>
<evidence type="ECO:0000256" key="2">
    <source>
        <dbReference type="ARBA" id="ARBA00009539"/>
    </source>
</evidence>
<comment type="function">
    <text evidence="7 8">Key enzyme in folate metabolism. Catalyzes an essential reaction for de novo glycine and purine synthesis, and for DNA precursor synthesis.</text>
</comment>
<accession>A0A933NZK6</accession>
<dbReference type="GO" id="GO:0004146">
    <property type="term" value="F:dihydrofolate reductase activity"/>
    <property type="evidence" value="ECO:0007669"/>
    <property type="project" value="UniProtKB-EC"/>
</dbReference>
<dbReference type="Proteomes" id="UP000782610">
    <property type="component" value="Unassembled WGS sequence"/>
</dbReference>
<dbReference type="PRINTS" id="PR00070">
    <property type="entry name" value="DHFR"/>
</dbReference>
<dbReference type="InterPro" id="IPR012259">
    <property type="entry name" value="DHFR"/>
</dbReference>
<organism evidence="11 12">
    <name type="scientific">Devosia nanyangense</name>
    <dbReference type="NCBI Taxonomy" id="1228055"/>
    <lineage>
        <taxon>Bacteria</taxon>
        <taxon>Pseudomonadati</taxon>
        <taxon>Pseudomonadota</taxon>
        <taxon>Alphaproteobacteria</taxon>
        <taxon>Hyphomicrobiales</taxon>
        <taxon>Devosiaceae</taxon>
        <taxon>Devosia</taxon>
    </lineage>
</organism>
<dbReference type="GO" id="GO:0006730">
    <property type="term" value="P:one-carbon metabolic process"/>
    <property type="evidence" value="ECO:0007669"/>
    <property type="project" value="UniProtKB-KW"/>
</dbReference>
<evidence type="ECO:0000256" key="6">
    <source>
        <dbReference type="ARBA" id="ARBA00023002"/>
    </source>
</evidence>
<protein>
    <recommendedName>
        <fullName evidence="3 8">Dihydrofolate reductase</fullName>
        <ecNumber evidence="3 8">1.5.1.3</ecNumber>
    </recommendedName>
</protein>
<evidence type="ECO:0000256" key="5">
    <source>
        <dbReference type="ARBA" id="ARBA00022857"/>
    </source>
</evidence>
<comment type="pathway">
    <text evidence="1 8">Cofactor biosynthesis; tetrahydrofolate biosynthesis; 5,6,7,8-tetrahydrofolate from 7,8-dihydrofolate: step 1/1.</text>
</comment>
<dbReference type="GO" id="GO:0046452">
    <property type="term" value="P:dihydrofolate metabolic process"/>
    <property type="evidence" value="ECO:0007669"/>
    <property type="project" value="TreeGrafter"/>
</dbReference>
<dbReference type="PROSITE" id="PS00075">
    <property type="entry name" value="DHFR_1"/>
    <property type="match status" value="1"/>
</dbReference>
<keyword evidence="4 8" id="KW-0554">One-carbon metabolism</keyword>
<dbReference type="InterPro" id="IPR001796">
    <property type="entry name" value="DHFR_dom"/>
</dbReference>
<dbReference type="GO" id="GO:0046654">
    <property type="term" value="P:tetrahydrofolate biosynthetic process"/>
    <property type="evidence" value="ECO:0007669"/>
    <property type="project" value="InterPro"/>
</dbReference>
<dbReference type="GO" id="GO:0005829">
    <property type="term" value="C:cytosol"/>
    <property type="evidence" value="ECO:0007669"/>
    <property type="project" value="TreeGrafter"/>
</dbReference>